<evidence type="ECO:0008006" key="4">
    <source>
        <dbReference type="Google" id="ProtNLM"/>
    </source>
</evidence>
<reference evidence="2 3" key="1">
    <citation type="submission" date="2018-03" db="EMBL/GenBank/DDBJ databases">
        <title>Genomic Encyclopedia of Type Strains, Phase III (KMG-III): the genomes of soil and plant-associated and newly described type strains.</title>
        <authorList>
            <person name="Whitman W."/>
        </authorList>
    </citation>
    <scope>NUCLEOTIDE SEQUENCE [LARGE SCALE GENOMIC DNA]</scope>
    <source>
        <strain evidence="2 3">CGMCC 4.7067</strain>
    </source>
</reference>
<evidence type="ECO:0000313" key="3">
    <source>
        <dbReference type="Proteomes" id="UP000238176"/>
    </source>
</evidence>
<dbReference type="RefSeq" id="WP_106366017.1">
    <property type="nucleotide sequence ID" value="NZ_PVTJ01000009.1"/>
</dbReference>
<evidence type="ECO:0000256" key="1">
    <source>
        <dbReference type="SAM" id="MobiDB-lite"/>
    </source>
</evidence>
<dbReference type="EMBL" id="PVTJ01000009">
    <property type="protein sequence ID" value="PRY56605.1"/>
    <property type="molecule type" value="Genomic_DNA"/>
</dbReference>
<accession>A0A2T0UF88</accession>
<feature type="region of interest" description="Disordered" evidence="1">
    <location>
        <begin position="47"/>
        <end position="69"/>
    </location>
</feature>
<sequence length="69" mass="7813">MGWSVPHVSKKGRTTNRAYFRDMRGETVYEGTYATEKESDKAWQAAEARIADPLQGHQATASPRSRRKS</sequence>
<gene>
    <name evidence="2" type="ORF">B0I28_109254</name>
</gene>
<evidence type="ECO:0000313" key="2">
    <source>
        <dbReference type="EMBL" id="PRY56605.1"/>
    </source>
</evidence>
<protein>
    <recommendedName>
        <fullName evidence="4">AP2-like DNA-binding integrase family protein</fullName>
    </recommendedName>
</protein>
<name>A0A2T0UF88_9ACTN</name>
<comment type="caution">
    <text evidence="2">The sequence shown here is derived from an EMBL/GenBank/DDBJ whole genome shotgun (WGS) entry which is preliminary data.</text>
</comment>
<keyword evidence="3" id="KW-1185">Reference proteome</keyword>
<dbReference type="OrthoDB" id="4326943at2"/>
<organism evidence="2 3">
    <name type="scientific">Glycomyces artemisiae</name>
    <dbReference type="NCBI Taxonomy" id="1076443"/>
    <lineage>
        <taxon>Bacteria</taxon>
        <taxon>Bacillati</taxon>
        <taxon>Actinomycetota</taxon>
        <taxon>Actinomycetes</taxon>
        <taxon>Glycomycetales</taxon>
        <taxon>Glycomycetaceae</taxon>
        <taxon>Glycomyces</taxon>
    </lineage>
</organism>
<dbReference type="AlphaFoldDB" id="A0A2T0UF88"/>
<dbReference type="Proteomes" id="UP000238176">
    <property type="component" value="Unassembled WGS sequence"/>
</dbReference>
<proteinExistence type="predicted"/>